<evidence type="ECO:0000256" key="4">
    <source>
        <dbReference type="ARBA" id="ARBA00022670"/>
    </source>
</evidence>
<comment type="subcellular location">
    <subcellularLocation>
        <location evidence="1">Secreted</location>
    </subcellularLocation>
</comment>
<evidence type="ECO:0000256" key="9">
    <source>
        <dbReference type="SAM" id="SignalP"/>
    </source>
</evidence>
<dbReference type="Pfam" id="PF14541">
    <property type="entry name" value="TAXi_C"/>
    <property type="match status" value="1"/>
</dbReference>
<dbReference type="InterPro" id="IPR051708">
    <property type="entry name" value="Plant_Aspart_Prot_A1"/>
</dbReference>
<dbReference type="PANTHER" id="PTHR47967:SF66">
    <property type="entry name" value="ASPARTIC PROTEINASE CDR1-RELATED"/>
    <property type="match status" value="1"/>
</dbReference>
<dbReference type="InterPro" id="IPR032861">
    <property type="entry name" value="TAXi_N"/>
</dbReference>
<evidence type="ECO:0000313" key="12">
    <source>
        <dbReference type="Proteomes" id="UP001497480"/>
    </source>
</evidence>
<sequence length="453" mass="50028">MLAYHYFHVVLFITLTTIFNGDIYLTEALNNGFSVELIHRDSPKSPFYNSSETHFERMANAIHRSLDRVKHFYSQQDDGYKVLQAPITNIRGEFLMKYSIGTPSFDVIAVVDTGCDLIWLQCQPCENCYNQTDPIFDPSKSTTYEIASCSSQACKLVEDSSCKNGTGESKCQYKASYGDASFSIGDVAFETITLGTNVTNSYAGFDEIIFGCGHNNQGIFLPTSTGIVGLGNGAYSLTSQLSTVIDDKFSYCLVPSYEHNTTSFLNFGENAVVSGPGTVYTPLASGPIQTFYYLTLEGISVAGKRLDFETKDGPTDNCTGNIIIDSGTTLTYLPEDLYNKLEPLVTAQINLDRFPVPEFLPPSIKLCYASSPSTFQAPPITIHFTGADIVLNSTNTFYTFFEDFLCFTFTPSSSEGGPVYGNLHQGNFLIGFDKQKKTVSFKPTQCRSFDQEH</sequence>
<dbReference type="AlphaFoldDB" id="A0AAV1VYY7"/>
<dbReference type="Pfam" id="PF14543">
    <property type="entry name" value="TAXi_N"/>
    <property type="match status" value="1"/>
</dbReference>
<dbReference type="PROSITE" id="PS00141">
    <property type="entry name" value="ASP_PROTEASE"/>
    <property type="match status" value="1"/>
</dbReference>
<dbReference type="InterPro" id="IPR033121">
    <property type="entry name" value="PEPTIDASE_A1"/>
</dbReference>
<evidence type="ECO:0000256" key="3">
    <source>
        <dbReference type="ARBA" id="ARBA00022525"/>
    </source>
</evidence>
<dbReference type="InterPro" id="IPR021109">
    <property type="entry name" value="Peptidase_aspartic_dom_sf"/>
</dbReference>
<proteinExistence type="inferred from homology"/>
<feature type="domain" description="Peptidase A1" evidence="10">
    <location>
        <begin position="94"/>
        <end position="442"/>
    </location>
</feature>
<evidence type="ECO:0000259" key="10">
    <source>
        <dbReference type="PROSITE" id="PS51767"/>
    </source>
</evidence>
<keyword evidence="5 9" id="KW-0732">Signal</keyword>
<keyword evidence="12" id="KW-1185">Reference proteome</keyword>
<dbReference type="CDD" id="cd05476">
    <property type="entry name" value="pepsin_A_like_plant"/>
    <property type="match status" value="1"/>
</dbReference>
<keyword evidence="4" id="KW-0645">Protease</keyword>
<dbReference type="Gene3D" id="2.40.70.10">
    <property type="entry name" value="Acid Proteases"/>
    <property type="match status" value="2"/>
</dbReference>
<gene>
    <name evidence="11" type="ORF">LLUT_LOCUS3300</name>
</gene>
<dbReference type="GO" id="GO:0006508">
    <property type="term" value="P:proteolysis"/>
    <property type="evidence" value="ECO:0007669"/>
    <property type="project" value="UniProtKB-KW"/>
</dbReference>
<dbReference type="PANTHER" id="PTHR47967">
    <property type="entry name" value="OS07G0603500 PROTEIN-RELATED"/>
    <property type="match status" value="1"/>
</dbReference>
<comment type="caution">
    <text evidence="11">The sequence shown here is derived from an EMBL/GenBank/DDBJ whole genome shotgun (WGS) entry which is preliminary data.</text>
</comment>
<dbReference type="GO" id="GO:0004190">
    <property type="term" value="F:aspartic-type endopeptidase activity"/>
    <property type="evidence" value="ECO:0007669"/>
    <property type="project" value="UniProtKB-KW"/>
</dbReference>
<organism evidence="11 12">
    <name type="scientific">Lupinus luteus</name>
    <name type="common">European yellow lupine</name>
    <dbReference type="NCBI Taxonomy" id="3873"/>
    <lineage>
        <taxon>Eukaryota</taxon>
        <taxon>Viridiplantae</taxon>
        <taxon>Streptophyta</taxon>
        <taxon>Embryophyta</taxon>
        <taxon>Tracheophyta</taxon>
        <taxon>Spermatophyta</taxon>
        <taxon>Magnoliopsida</taxon>
        <taxon>eudicotyledons</taxon>
        <taxon>Gunneridae</taxon>
        <taxon>Pentapetalae</taxon>
        <taxon>rosids</taxon>
        <taxon>fabids</taxon>
        <taxon>Fabales</taxon>
        <taxon>Fabaceae</taxon>
        <taxon>Papilionoideae</taxon>
        <taxon>50 kb inversion clade</taxon>
        <taxon>genistoids sensu lato</taxon>
        <taxon>core genistoids</taxon>
        <taxon>Genisteae</taxon>
        <taxon>Lupinus</taxon>
    </lineage>
</organism>
<reference evidence="11 12" key="1">
    <citation type="submission" date="2024-03" db="EMBL/GenBank/DDBJ databases">
        <authorList>
            <person name="Martinez-Hernandez J."/>
        </authorList>
    </citation>
    <scope>NUCLEOTIDE SEQUENCE [LARGE SCALE GENOMIC DNA]</scope>
</reference>
<dbReference type="FunFam" id="2.40.70.10:FF:000050">
    <property type="entry name" value="Aspartic proteinase CDR1"/>
    <property type="match status" value="1"/>
</dbReference>
<keyword evidence="8" id="KW-0325">Glycoprotein</keyword>
<dbReference type="InterPro" id="IPR034161">
    <property type="entry name" value="Pepsin-like_plant"/>
</dbReference>
<keyword evidence="6" id="KW-0064">Aspartyl protease</keyword>
<accession>A0AAV1VYY7</accession>
<evidence type="ECO:0000256" key="5">
    <source>
        <dbReference type="ARBA" id="ARBA00022729"/>
    </source>
</evidence>
<evidence type="ECO:0000256" key="1">
    <source>
        <dbReference type="ARBA" id="ARBA00004613"/>
    </source>
</evidence>
<name>A0AAV1VYY7_LUPLU</name>
<evidence type="ECO:0000256" key="2">
    <source>
        <dbReference type="ARBA" id="ARBA00007447"/>
    </source>
</evidence>
<comment type="similarity">
    <text evidence="2">Belongs to the peptidase A1 family.</text>
</comment>
<dbReference type="GO" id="GO:0005576">
    <property type="term" value="C:extracellular region"/>
    <property type="evidence" value="ECO:0007669"/>
    <property type="project" value="UniProtKB-SubCell"/>
</dbReference>
<dbReference type="PROSITE" id="PS51767">
    <property type="entry name" value="PEPTIDASE_A1"/>
    <property type="match status" value="1"/>
</dbReference>
<dbReference type="SUPFAM" id="SSF50630">
    <property type="entry name" value="Acid proteases"/>
    <property type="match status" value="1"/>
</dbReference>
<dbReference type="Proteomes" id="UP001497480">
    <property type="component" value="Unassembled WGS sequence"/>
</dbReference>
<dbReference type="FunFam" id="2.40.70.10:FF:000016">
    <property type="entry name" value="Probable aspartic protease At2g35615"/>
    <property type="match status" value="1"/>
</dbReference>
<evidence type="ECO:0000256" key="6">
    <source>
        <dbReference type="ARBA" id="ARBA00022750"/>
    </source>
</evidence>
<keyword evidence="3" id="KW-0964">Secreted</keyword>
<evidence type="ECO:0000313" key="11">
    <source>
        <dbReference type="EMBL" id="CAL0302240.1"/>
    </source>
</evidence>
<dbReference type="EMBL" id="CAXHTB010000002">
    <property type="protein sequence ID" value="CAL0302240.1"/>
    <property type="molecule type" value="Genomic_DNA"/>
</dbReference>
<protein>
    <recommendedName>
        <fullName evidence="10">Peptidase A1 domain-containing protein</fullName>
    </recommendedName>
</protein>
<evidence type="ECO:0000256" key="8">
    <source>
        <dbReference type="ARBA" id="ARBA00023180"/>
    </source>
</evidence>
<keyword evidence="7" id="KW-0378">Hydrolase</keyword>
<feature type="chain" id="PRO_5043370908" description="Peptidase A1 domain-containing protein" evidence="9">
    <location>
        <begin position="29"/>
        <end position="453"/>
    </location>
</feature>
<evidence type="ECO:0000256" key="7">
    <source>
        <dbReference type="ARBA" id="ARBA00022801"/>
    </source>
</evidence>
<dbReference type="InterPro" id="IPR032799">
    <property type="entry name" value="TAXi_C"/>
</dbReference>
<dbReference type="InterPro" id="IPR001969">
    <property type="entry name" value="Aspartic_peptidase_AS"/>
</dbReference>
<feature type="signal peptide" evidence="9">
    <location>
        <begin position="1"/>
        <end position="28"/>
    </location>
</feature>